<dbReference type="SUPFAM" id="SSF48508">
    <property type="entry name" value="Nuclear receptor ligand-binding domain"/>
    <property type="match status" value="1"/>
</dbReference>
<dbReference type="Proteomes" id="UP000616769">
    <property type="component" value="Unassembled WGS sequence"/>
</dbReference>
<comment type="caution">
    <text evidence="5">The sequence shown here is derived from an EMBL/GenBank/DDBJ whole genome shotgun (WGS) entry which is preliminary data.</text>
</comment>
<proteinExistence type="predicted"/>
<dbReference type="InterPro" id="IPR000536">
    <property type="entry name" value="Nucl_hrmn_rcpt_lig-bd"/>
</dbReference>
<keyword evidence="1" id="KW-0805">Transcription regulation</keyword>
<organism evidence="5 6">
    <name type="scientific">Sarcoptes scabiei</name>
    <name type="common">Itch mite</name>
    <name type="synonym">Acarus scabiei</name>
    <dbReference type="NCBI Taxonomy" id="52283"/>
    <lineage>
        <taxon>Eukaryota</taxon>
        <taxon>Metazoa</taxon>
        <taxon>Ecdysozoa</taxon>
        <taxon>Arthropoda</taxon>
        <taxon>Chelicerata</taxon>
        <taxon>Arachnida</taxon>
        <taxon>Acari</taxon>
        <taxon>Acariformes</taxon>
        <taxon>Sarcoptiformes</taxon>
        <taxon>Astigmata</taxon>
        <taxon>Psoroptidia</taxon>
        <taxon>Sarcoptoidea</taxon>
        <taxon>Sarcoptidae</taxon>
        <taxon>Sarcoptinae</taxon>
        <taxon>Sarcoptes</taxon>
    </lineage>
</organism>
<evidence type="ECO:0000256" key="2">
    <source>
        <dbReference type="ARBA" id="ARBA00023163"/>
    </source>
</evidence>
<dbReference type="PANTHER" id="PTHR24083">
    <property type="entry name" value="NUCLEAR HORMONE RECEPTOR"/>
    <property type="match status" value="1"/>
</dbReference>
<accession>A0A132A843</accession>
<dbReference type="Pfam" id="PF00104">
    <property type="entry name" value="Hormone_recep"/>
    <property type="match status" value="1"/>
</dbReference>
<name>A0A132A843_SARSC</name>
<gene>
    <name evidence="5" type="ORF">QR98_0055810</name>
</gene>
<dbReference type="VEuPathDB" id="VectorBase:SSCA008196"/>
<dbReference type="AlphaFoldDB" id="A0A132A843"/>
<keyword evidence="2" id="KW-0804">Transcription</keyword>
<keyword evidence="3" id="KW-0675">Receptor</keyword>
<dbReference type="InterPro" id="IPR001723">
    <property type="entry name" value="Nuclear_hrmn_rcpt"/>
</dbReference>
<dbReference type="EMBL" id="JXLN01011311">
    <property type="protein sequence ID" value="KPM07097.1"/>
    <property type="molecule type" value="Genomic_DNA"/>
</dbReference>
<sequence length="397" mass="46652">MSNSIDCFREINSKNCALQHRKRSISSLGHNRNNNNLVENFIDQSEESDDTEIILGEDNQSIATFDELRCRMKSEHKILSKQSSTENNGKKSKPTKLIQTPPPPSSLMNQSQYYHKDFVSSLQEINLRLLILTVQWIKNMPLFYHLNSFDQFTLLRDSWKDLYIINLAHWTMTMNFFIKSPIDHFEQTIQYYFDSLLYNRCPSINEVAVNVDNLEEKDLGNRLSIEENNNIDFRKRQESSRLYIGTDIQLIKEIIDEFRELNLDGTECGCLKAIVMFNSEIRNLSTEYGLMKFQEQVESLLINYIHQKSKLKINFAGGDISQHLRNECSIDSNLASYNQYNLGQNNTNLYFEERFERLMRLLPRLKQINPLTVEEIFFPDLRKKIPIQLLINGIYNQ</sequence>
<evidence type="ECO:0000313" key="6">
    <source>
        <dbReference type="Proteomes" id="UP000616769"/>
    </source>
</evidence>
<dbReference type="PROSITE" id="PS51843">
    <property type="entry name" value="NR_LBD"/>
    <property type="match status" value="1"/>
</dbReference>
<reference evidence="5 6" key="1">
    <citation type="journal article" date="2015" name="Parasit. Vectors">
        <title>Draft genome of the scabies mite.</title>
        <authorList>
            <person name="Rider S.D.Jr."/>
            <person name="Morgan M.S."/>
            <person name="Arlian L.G."/>
        </authorList>
    </citation>
    <scope>NUCLEOTIDE SEQUENCE [LARGE SCALE GENOMIC DNA]</scope>
    <source>
        <strain evidence="5">Arlian Lab</strain>
    </source>
</reference>
<dbReference type="SMART" id="SM00430">
    <property type="entry name" value="HOLI"/>
    <property type="match status" value="1"/>
</dbReference>
<evidence type="ECO:0000256" key="4">
    <source>
        <dbReference type="SAM" id="MobiDB-lite"/>
    </source>
</evidence>
<dbReference type="OrthoDB" id="5873264at2759"/>
<dbReference type="PRINTS" id="PR00398">
    <property type="entry name" value="STRDHORMONER"/>
</dbReference>
<evidence type="ECO:0000256" key="3">
    <source>
        <dbReference type="ARBA" id="ARBA00023170"/>
    </source>
</evidence>
<dbReference type="InterPro" id="IPR050274">
    <property type="entry name" value="Nuclear_hormone_rcpt_NR2"/>
</dbReference>
<dbReference type="InterPro" id="IPR035500">
    <property type="entry name" value="NHR-like_dom_sf"/>
</dbReference>
<protein>
    <submittedName>
        <fullName evidence="5">Dissatisfaction-like protein</fullName>
    </submittedName>
</protein>
<dbReference type="Gene3D" id="1.10.565.10">
    <property type="entry name" value="Retinoid X Receptor"/>
    <property type="match status" value="1"/>
</dbReference>
<evidence type="ECO:0000256" key="1">
    <source>
        <dbReference type="ARBA" id="ARBA00023015"/>
    </source>
</evidence>
<feature type="region of interest" description="Disordered" evidence="4">
    <location>
        <begin position="79"/>
        <end position="105"/>
    </location>
</feature>
<evidence type="ECO:0000313" key="5">
    <source>
        <dbReference type="EMBL" id="KPM07097.1"/>
    </source>
</evidence>